<evidence type="ECO:0000313" key="7">
    <source>
        <dbReference type="EMBL" id="KAL0994805.1"/>
    </source>
</evidence>
<dbReference type="AlphaFoldDB" id="A0ABD0XNH9"/>
<evidence type="ECO:0000256" key="5">
    <source>
        <dbReference type="SAM" id="Phobius"/>
    </source>
</evidence>
<evidence type="ECO:0000256" key="1">
    <source>
        <dbReference type="ARBA" id="ARBA00004141"/>
    </source>
</evidence>
<evidence type="ECO:0000313" key="8">
    <source>
        <dbReference type="Proteomes" id="UP001557470"/>
    </source>
</evidence>
<dbReference type="Gene3D" id="1.20.120.350">
    <property type="entry name" value="Voltage-gated potassium channels. Chain C"/>
    <property type="match status" value="1"/>
</dbReference>
<dbReference type="Proteomes" id="UP001557470">
    <property type="component" value="Unassembled WGS sequence"/>
</dbReference>
<organism evidence="7 8">
    <name type="scientific">Umbra pygmaea</name>
    <name type="common">Eastern mudminnow</name>
    <dbReference type="NCBI Taxonomy" id="75934"/>
    <lineage>
        <taxon>Eukaryota</taxon>
        <taxon>Metazoa</taxon>
        <taxon>Chordata</taxon>
        <taxon>Craniata</taxon>
        <taxon>Vertebrata</taxon>
        <taxon>Euteleostomi</taxon>
        <taxon>Actinopterygii</taxon>
        <taxon>Neopterygii</taxon>
        <taxon>Teleostei</taxon>
        <taxon>Protacanthopterygii</taxon>
        <taxon>Esociformes</taxon>
        <taxon>Umbridae</taxon>
        <taxon>Umbra</taxon>
    </lineage>
</organism>
<keyword evidence="2 5" id="KW-0812">Transmembrane</keyword>
<dbReference type="InterPro" id="IPR005821">
    <property type="entry name" value="Ion_trans_dom"/>
</dbReference>
<evidence type="ECO:0000256" key="4">
    <source>
        <dbReference type="ARBA" id="ARBA00023136"/>
    </source>
</evidence>
<dbReference type="Gene3D" id="1.10.287.70">
    <property type="match status" value="1"/>
</dbReference>
<keyword evidence="3 5" id="KW-1133">Transmembrane helix</keyword>
<feature type="transmembrane region" description="Helical" evidence="5">
    <location>
        <begin position="44"/>
        <end position="65"/>
    </location>
</feature>
<protein>
    <recommendedName>
        <fullName evidence="6">Ion transport domain-containing protein</fullName>
    </recommendedName>
</protein>
<dbReference type="GO" id="GO:0016020">
    <property type="term" value="C:membrane"/>
    <property type="evidence" value="ECO:0007669"/>
    <property type="project" value="UniProtKB-SubCell"/>
</dbReference>
<evidence type="ECO:0000256" key="2">
    <source>
        <dbReference type="ARBA" id="ARBA00022692"/>
    </source>
</evidence>
<evidence type="ECO:0000259" key="6">
    <source>
        <dbReference type="Pfam" id="PF00520"/>
    </source>
</evidence>
<proteinExistence type="predicted"/>
<feature type="domain" description="Ion transport" evidence="6">
    <location>
        <begin position="41"/>
        <end position="273"/>
    </location>
</feature>
<name>A0ABD0XNH9_UMBPY</name>
<dbReference type="PANTHER" id="PTHR47131:SF1">
    <property type="entry name" value="CATION CHANNEL SPERM-ASSOCIATED PROTEIN 3"/>
    <property type="match status" value="1"/>
</dbReference>
<comment type="caution">
    <text evidence="7">The sequence shown here is derived from an EMBL/GenBank/DDBJ whole genome shotgun (WGS) entry which is preliminary data.</text>
</comment>
<sequence>MKQDSKEELRRSSELDVVGNSAKVKEKPRHFYNYIANIIYHRRFNAIILVTVVFNALCIALETEYYLRHKYFLFFAVANDFFAAFYTMEFLMKVYVEPRLYWKNRYNIFDAVLLVVSFIPLFLPEEGISDPRHKPAVSVSFIRTCSVLRVLKIVPVLRGVEASAIAVYRTLKTGVNVLFLMGLVIYIFALNGYYYLSDPTSGDTKNWGDLGSAFYSLFSIVTLDGWTDLELELEEHGMVNSRIFMVMFIAICYFVLYNMFVGVVIKEMQHSAKHYNTETRTEREMVVTQRKESITERQKKDIQELIKTQPGNQRSFMKMVEKIKKSLRHSDCMLMENLCTSMSFVDVYLTALDQQDITINQLEQLYSEAMLLLCELLEKDLSDMEHKAQEGKSK</sequence>
<reference evidence="7 8" key="1">
    <citation type="submission" date="2024-06" db="EMBL/GenBank/DDBJ databases">
        <authorList>
            <person name="Pan Q."/>
            <person name="Wen M."/>
            <person name="Jouanno E."/>
            <person name="Zahm M."/>
            <person name="Klopp C."/>
            <person name="Cabau C."/>
            <person name="Louis A."/>
            <person name="Berthelot C."/>
            <person name="Parey E."/>
            <person name="Roest Crollius H."/>
            <person name="Montfort J."/>
            <person name="Robinson-Rechavi M."/>
            <person name="Bouchez O."/>
            <person name="Lampietro C."/>
            <person name="Lopez Roques C."/>
            <person name="Donnadieu C."/>
            <person name="Postlethwait J."/>
            <person name="Bobe J."/>
            <person name="Verreycken H."/>
            <person name="Guiguen Y."/>
        </authorList>
    </citation>
    <scope>NUCLEOTIDE SEQUENCE [LARGE SCALE GENOMIC DNA]</scope>
    <source>
        <strain evidence="7">Up_M1</strain>
        <tissue evidence="7">Testis</tissue>
    </source>
</reference>
<gene>
    <name evidence="7" type="ORF">UPYG_G00127380</name>
</gene>
<dbReference type="InterPro" id="IPR027359">
    <property type="entry name" value="Volt_channel_dom_sf"/>
</dbReference>
<feature type="transmembrane region" description="Helical" evidence="5">
    <location>
        <begin position="71"/>
        <end position="92"/>
    </location>
</feature>
<dbReference type="Pfam" id="PF00520">
    <property type="entry name" value="Ion_trans"/>
    <property type="match status" value="1"/>
</dbReference>
<comment type="subcellular location">
    <subcellularLocation>
        <location evidence="1">Membrane</location>
        <topology evidence="1">Multi-pass membrane protein</topology>
    </subcellularLocation>
</comment>
<feature type="transmembrane region" description="Helical" evidence="5">
    <location>
        <begin position="175"/>
        <end position="196"/>
    </location>
</feature>
<keyword evidence="8" id="KW-1185">Reference proteome</keyword>
<dbReference type="EMBL" id="JAGEUA010000003">
    <property type="protein sequence ID" value="KAL0994805.1"/>
    <property type="molecule type" value="Genomic_DNA"/>
</dbReference>
<dbReference type="PANTHER" id="PTHR47131">
    <property type="entry name" value="CATION CHANNEL SPERM-ASSOCIATED PROTEIN 3"/>
    <property type="match status" value="1"/>
</dbReference>
<evidence type="ECO:0000256" key="3">
    <source>
        <dbReference type="ARBA" id="ARBA00022989"/>
    </source>
</evidence>
<dbReference type="SUPFAM" id="SSF81324">
    <property type="entry name" value="Voltage-gated potassium channels"/>
    <property type="match status" value="1"/>
</dbReference>
<feature type="transmembrane region" description="Helical" evidence="5">
    <location>
        <begin position="243"/>
        <end position="265"/>
    </location>
</feature>
<accession>A0ABD0XNH9</accession>
<keyword evidence="4 5" id="KW-0472">Membrane</keyword>